<dbReference type="GO" id="GO:0051082">
    <property type="term" value="F:unfolded protein binding"/>
    <property type="evidence" value="ECO:0007669"/>
    <property type="project" value="TreeGrafter"/>
</dbReference>
<feature type="region of interest" description="Disordered" evidence="6">
    <location>
        <begin position="17"/>
        <end position="48"/>
    </location>
</feature>
<dbReference type="GO" id="GO:0006457">
    <property type="term" value="P:protein folding"/>
    <property type="evidence" value="ECO:0007669"/>
    <property type="project" value="InterPro"/>
</dbReference>
<evidence type="ECO:0000313" key="8">
    <source>
        <dbReference type="Proteomes" id="UP000434044"/>
    </source>
</evidence>
<keyword evidence="2 3" id="KW-0346">Stress response</keyword>
<evidence type="ECO:0000256" key="1">
    <source>
        <dbReference type="ARBA" id="ARBA00023186"/>
    </source>
</evidence>
<dbReference type="HAMAP" id="MF_01151">
    <property type="entry name" value="GrpE"/>
    <property type="match status" value="1"/>
</dbReference>
<comment type="caution">
    <text evidence="7">The sequence shown here is derived from an EMBL/GenBank/DDBJ whole genome shotgun (WGS) entry which is preliminary data.</text>
</comment>
<protein>
    <recommendedName>
        <fullName evidence="2 3">Protein GrpE</fullName>
    </recommendedName>
    <alternativeName>
        <fullName evidence="2">HSP-70 cofactor</fullName>
    </alternativeName>
</protein>
<dbReference type="PROSITE" id="PS01071">
    <property type="entry name" value="GRPE"/>
    <property type="match status" value="1"/>
</dbReference>
<gene>
    <name evidence="2 7" type="primary">grpE</name>
    <name evidence="7" type="ORF">GJ668_11505</name>
</gene>
<comment type="similarity">
    <text evidence="2 4">Belongs to the GrpE family.</text>
</comment>
<dbReference type="PANTHER" id="PTHR21237:SF23">
    <property type="entry name" value="GRPE PROTEIN HOMOLOG, MITOCHONDRIAL"/>
    <property type="match status" value="1"/>
</dbReference>
<proteinExistence type="inferred from homology"/>
<evidence type="ECO:0000256" key="5">
    <source>
        <dbReference type="SAM" id="Coils"/>
    </source>
</evidence>
<dbReference type="Pfam" id="PF01025">
    <property type="entry name" value="GrpE"/>
    <property type="match status" value="1"/>
</dbReference>
<evidence type="ECO:0000256" key="3">
    <source>
        <dbReference type="RuleBase" id="RU000639"/>
    </source>
</evidence>
<evidence type="ECO:0000256" key="6">
    <source>
        <dbReference type="SAM" id="MobiDB-lite"/>
    </source>
</evidence>
<dbReference type="Gene3D" id="2.30.22.10">
    <property type="entry name" value="Head domain of nucleotide exchange factor GrpE"/>
    <property type="match status" value="1"/>
</dbReference>
<dbReference type="EMBL" id="WNKT01000023">
    <property type="protein sequence ID" value="MTW21715.1"/>
    <property type="molecule type" value="Genomic_DNA"/>
</dbReference>
<evidence type="ECO:0000256" key="2">
    <source>
        <dbReference type="HAMAP-Rule" id="MF_01151"/>
    </source>
</evidence>
<dbReference type="InterPro" id="IPR000740">
    <property type="entry name" value="GrpE"/>
</dbReference>
<keyword evidence="5" id="KW-0175">Coiled coil</keyword>
<keyword evidence="8" id="KW-1185">Reference proteome</keyword>
<dbReference type="SUPFAM" id="SSF51064">
    <property type="entry name" value="Head domain of nucleotide exchange factor GrpE"/>
    <property type="match status" value="1"/>
</dbReference>
<organism evidence="7 8">
    <name type="scientific">Allochromatium palmeri</name>
    <dbReference type="NCBI Taxonomy" id="231048"/>
    <lineage>
        <taxon>Bacteria</taxon>
        <taxon>Pseudomonadati</taxon>
        <taxon>Pseudomonadota</taxon>
        <taxon>Gammaproteobacteria</taxon>
        <taxon>Chromatiales</taxon>
        <taxon>Chromatiaceae</taxon>
        <taxon>Allochromatium</taxon>
    </lineage>
</organism>
<comment type="function">
    <text evidence="2 3">Participates actively in the response to hyperosmotic and heat shock by preventing the aggregation of stress-denatured proteins, in association with DnaK and GrpE. It is the nucleotide exchange factor for DnaK and may function as a thermosensor. Unfolded proteins bind initially to DnaJ; upon interaction with the DnaJ-bound protein, DnaK hydrolyzes its bound ATP, resulting in the formation of a stable complex. GrpE releases ADP from DnaK; ATP binding to DnaK triggers the release of the substrate protein, thus completing the reaction cycle. Several rounds of ATP-dependent interactions between DnaJ, DnaK and GrpE are required for fully efficient folding.</text>
</comment>
<keyword evidence="2" id="KW-0963">Cytoplasm</keyword>
<evidence type="ECO:0000256" key="4">
    <source>
        <dbReference type="RuleBase" id="RU004478"/>
    </source>
</evidence>
<dbReference type="OrthoDB" id="129423at2"/>
<comment type="subunit">
    <text evidence="2">Homodimer.</text>
</comment>
<reference evidence="7 8" key="1">
    <citation type="submission" date="2019-11" db="EMBL/GenBank/DDBJ databases">
        <title>Whole-genome sequence of the anaerobic purple sulfur bacterium Allochromatium palmeri DSM 15591.</title>
        <authorList>
            <person name="Kyndt J.A."/>
            <person name="Meyer T.E."/>
        </authorList>
    </citation>
    <scope>NUCLEOTIDE SEQUENCE [LARGE SCALE GENOMIC DNA]</scope>
    <source>
        <strain evidence="7 8">DSM 15591</strain>
    </source>
</reference>
<dbReference type="GO" id="GO:0005737">
    <property type="term" value="C:cytoplasm"/>
    <property type="evidence" value="ECO:0007669"/>
    <property type="project" value="UniProtKB-SubCell"/>
</dbReference>
<dbReference type="GO" id="GO:0042803">
    <property type="term" value="F:protein homodimerization activity"/>
    <property type="evidence" value="ECO:0007669"/>
    <property type="project" value="InterPro"/>
</dbReference>
<dbReference type="InterPro" id="IPR009012">
    <property type="entry name" value="GrpE_head"/>
</dbReference>
<dbReference type="AlphaFoldDB" id="A0A6N8EC12"/>
<dbReference type="PRINTS" id="PR00773">
    <property type="entry name" value="GRPEPROTEIN"/>
</dbReference>
<dbReference type="GO" id="GO:0051087">
    <property type="term" value="F:protein-folding chaperone binding"/>
    <property type="evidence" value="ECO:0007669"/>
    <property type="project" value="InterPro"/>
</dbReference>
<dbReference type="Proteomes" id="UP000434044">
    <property type="component" value="Unassembled WGS sequence"/>
</dbReference>
<keyword evidence="1 2" id="KW-0143">Chaperone</keyword>
<evidence type="ECO:0000313" key="7">
    <source>
        <dbReference type="EMBL" id="MTW21715.1"/>
    </source>
</evidence>
<accession>A0A6N8EC12</accession>
<sequence length="245" mass="28378">MDDVLKEQLVARFRDYLDRASAPDPDSDSDPAWHPGAHDRREPAADETAPDLFTLLAELAALKSEVKLESRQVKGALDEFRSLFETVRTSQTRLDEEAKRRRESERQLEQEAQRELLLELLNLRDRLEAGHYQARRFRPSGFGQRKAQIFVGSMAEGLAISLRRLDETLARREVRAFDTLDHRFDPHRMRASELADDPERPEGVVVEELRKGFLIGDRLLRPAEVRVNRPSRERARTPDKPRLNH</sequence>
<dbReference type="RefSeq" id="WP_155450294.1">
    <property type="nucleotide sequence ID" value="NZ_WNKT01000023.1"/>
</dbReference>
<dbReference type="PANTHER" id="PTHR21237">
    <property type="entry name" value="GRPE PROTEIN"/>
    <property type="match status" value="1"/>
</dbReference>
<name>A0A6N8EC12_9GAMM</name>
<dbReference type="GO" id="GO:0000774">
    <property type="term" value="F:adenyl-nucleotide exchange factor activity"/>
    <property type="evidence" value="ECO:0007669"/>
    <property type="project" value="InterPro"/>
</dbReference>
<feature type="coiled-coil region" evidence="5">
    <location>
        <begin position="59"/>
        <end position="115"/>
    </location>
</feature>
<comment type="subcellular location">
    <subcellularLocation>
        <location evidence="2">Cytoplasm</location>
    </subcellularLocation>
</comment>